<dbReference type="Proteomes" id="UP000008493">
    <property type="component" value="Unassembled WGS sequence"/>
</dbReference>
<accession>K5X0V4</accession>
<dbReference type="AlphaFoldDB" id="K5X0V4"/>
<dbReference type="OrthoDB" id="3003820at2759"/>
<evidence type="ECO:0000313" key="3">
    <source>
        <dbReference type="Proteomes" id="UP000008493"/>
    </source>
</evidence>
<dbReference type="RefSeq" id="XP_007332957.1">
    <property type="nucleotide sequence ID" value="XM_007332895.1"/>
</dbReference>
<protein>
    <submittedName>
        <fullName evidence="2">Uncharacterized protein</fullName>
    </submittedName>
</protein>
<dbReference type="EMBL" id="JH971402">
    <property type="protein sequence ID" value="EKM76522.1"/>
    <property type="molecule type" value="Genomic_DNA"/>
</dbReference>
<gene>
    <name evidence="2" type="ORF">AGABI1DRAFT_131343</name>
</gene>
<dbReference type="GeneID" id="18827417"/>
<reference evidence="3" key="1">
    <citation type="journal article" date="2012" name="Proc. Natl. Acad. Sci. U.S.A.">
        <title>Genome sequence of the button mushroom Agaricus bisporus reveals mechanisms governing adaptation to a humic-rich ecological niche.</title>
        <authorList>
            <person name="Morin E."/>
            <person name="Kohler A."/>
            <person name="Baker A.R."/>
            <person name="Foulongne-Oriol M."/>
            <person name="Lombard V."/>
            <person name="Nagy L.G."/>
            <person name="Ohm R.A."/>
            <person name="Patyshakuliyeva A."/>
            <person name="Brun A."/>
            <person name="Aerts A.L."/>
            <person name="Bailey A.M."/>
            <person name="Billette C."/>
            <person name="Coutinho P.M."/>
            <person name="Deakin G."/>
            <person name="Doddapaneni H."/>
            <person name="Floudas D."/>
            <person name="Grimwood J."/>
            <person name="Hilden K."/>
            <person name="Kuees U."/>
            <person name="LaButti K.M."/>
            <person name="Lapidus A."/>
            <person name="Lindquist E.A."/>
            <person name="Lucas S.M."/>
            <person name="Murat C."/>
            <person name="Riley R.W."/>
            <person name="Salamov A.A."/>
            <person name="Schmutz J."/>
            <person name="Subramanian V."/>
            <person name="Woesten H.A.B."/>
            <person name="Xu J."/>
            <person name="Eastwood D.C."/>
            <person name="Foster G.D."/>
            <person name="Sonnenberg A.S."/>
            <person name="Cullen D."/>
            <person name="de Vries R.P."/>
            <person name="Lundell T."/>
            <person name="Hibbett D.S."/>
            <person name="Henrissat B."/>
            <person name="Burton K.S."/>
            <person name="Kerrigan R.W."/>
            <person name="Challen M.P."/>
            <person name="Grigoriev I.V."/>
            <person name="Martin F."/>
        </authorList>
    </citation>
    <scope>NUCLEOTIDE SEQUENCE [LARGE SCALE GENOMIC DNA]</scope>
    <source>
        <strain evidence="3">JB137-S8 / ATCC MYA-4627 / FGSC 10392</strain>
    </source>
</reference>
<dbReference type="HOGENOM" id="CLU_1015523_0_0_1"/>
<organism evidence="2 3">
    <name type="scientific">Agaricus bisporus var. burnettii (strain JB137-S8 / ATCC MYA-4627 / FGSC 10392)</name>
    <name type="common">White button mushroom</name>
    <dbReference type="NCBI Taxonomy" id="597362"/>
    <lineage>
        <taxon>Eukaryota</taxon>
        <taxon>Fungi</taxon>
        <taxon>Dikarya</taxon>
        <taxon>Basidiomycota</taxon>
        <taxon>Agaricomycotina</taxon>
        <taxon>Agaricomycetes</taxon>
        <taxon>Agaricomycetidae</taxon>
        <taxon>Agaricales</taxon>
        <taxon>Agaricineae</taxon>
        <taxon>Agaricaceae</taxon>
        <taxon>Agaricus</taxon>
    </lineage>
</organism>
<sequence length="274" mass="30994">MPSNYLSPNQQVKISKWLAGVHSSPFVLEPLHGFVQNALHENVPNMGKRPTPTYNYQHAADKKNTANGSWKSHYLAMSSREHLKPDDSLVREYCQRLGLDNAFRPELNSVTSMSSLPNAGENELITDSRTVLKREFCRVLEIRNSFYAEQQLYTALLSSLPRLLPEVTIFYETRQTECCYGCEKAQGAAKYIQAYAATEGISIDFEELLSALPYPEVMDEEGTTSLFTQSSDSSRGSTRDGSTTMVSSIRNESKSTHLRKEAITETDYHDWKDR</sequence>
<dbReference type="OMA" id="KSHYLAM"/>
<keyword evidence="3" id="KW-1185">Reference proteome</keyword>
<proteinExistence type="predicted"/>
<evidence type="ECO:0000313" key="2">
    <source>
        <dbReference type="EMBL" id="EKM76522.1"/>
    </source>
</evidence>
<feature type="compositionally biased region" description="Low complexity" evidence="1">
    <location>
        <begin position="230"/>
        <end position="243"/>
    </location>
</feature>
<feature type="compositionally biased region" description="Basic and acidic residues" evidence="1">
    <location>
        <begin position="251"/>
        <end position="274"/>
    </location>
</feature>
<evidence type="ECO:0000256" key="1">
    <source>
        <dbReference type="SAM" id="MobiDB-lite"/>
    </source>
</evidence>
<dbReference type="InParanoid" id="K5X0V4"/>
<feature type="region of interest" description="Disordered" evidence="1">
    <location>
        <begin position="225"/>
        <end position="274"/>
    </location>
</feature>
<name>K5X0V4_AGABU</name>
<dbReference type="KEGG" id="abp:AGABI1DRAFT131343"/>